<evidence type="ECO:0000313" key="5">
    <source>
        <dbReference type="EMBL" id="MCC2137075.1"/>
    </source>
</evidence>
<evidence type="ECO:0000256" key="1">
    <source>
        <dbReference type="ARBA" id="ARBA00007806"/>
    </source>
</evidence>
<reference evidence="5" key="1">
    <citation type="submission" date="2021-10" db="EMBL/GenBank/DDBJ databases">
        <title>Anaerobic single-cell dispensing facilitates the cultivation of human gut bacteria.</title>
        <authorList>
            <person name="Afrizal A."/>
        </authorList>
    </citation>
    <scope>NUCLEOTIDE SEQUENCE</scope>
    <source>
        <strain evidence="5">CLA-AA-H250</strain>
    </source>
</reference>
<comment type="similarity">
    <text evidence="1">Belongs to the glycosyl hydrolase 31 family.</text>
</comment>
<organism evidence="5 6">
    <name type="scientific">Hominenteromicrobium mulieris</name>
    <dbReference type="NCBI Taxonomy" id="2885357"/>
    <lineage>
        <taxon>Bacteria</taxon>
        <taxon>Bacillati</taxon>
        <taxon>Bacillota</taxon>
        <taxon>Clostridia</taxon>
        <taxon>Eubacteriales</taxon>
        <taxon>Oscillospiraceae</taxon>
        <taxon>Hominenteromicrobium</taxon>
    </lineage>
</organism>
<keyword evidence="5" id="KW-0378">Hydrolase</keyword>
<name>A0AAE3DHA6_9FIRM</name>
<proteinExistence type="inferred from homology"/>
<dbReference type="AlphaFoldDB" id="A0AAE3DHA6"/>
<dbReference type="GO" id="GO:0004553">
    <property type="term" value="F:hydrolase activity, hydrolyzing O-glycosyl compounds"/>
    <property type="evidence" value="ECO:0007669"/>
    <property type="project" value="InterPro"/>
</dbReference>
<dbReference type="RefSeq" id="WP_308449373.1">
    <property type="nucleotide sequence ID" value="NZ_JAJEQC010000007.1"/>
</dbReference>
<evidence type="ECO:0000313" key="6">
    <source>
        <dbReference type="Proteomes" id="UP001199424"/>
    </source>
</evidence>
<dbReference type="InterPro" id="IPR051816">
    <property type="entry name" value="Glycosyl_Hydrolase_31"/>
</dbReference>
<dbReference type="InterPro" id="IPR048395">
    <property type="entry name" value="Glyco_hydro_31_C"/>
</dbReference>
<comment type="caution">
    <text evidence="5">The sequence shown here is derived from an EMBL/GenBank/DDBJ whole genome shotgun (WGS) entry which is preliminary data.</text>
</comment>
<feature type="domain" description="Glycosyl hydrolase family 31 C-terminal" evidence="4">
    <location>
        <begin position="909"/>
        <end position="993"/>
    </location>
</feature>
<dbReference type="SUPFAM" id="SSF51011">
    <property type="entry name" value="Glycosyl hydrolase domain"/>
    <property type="match status" value="1"/>
</dbReference>
<dbReference type="Gene3D" id="2.60.40.1760">
    <property type="entry name" value="glycosyl hydrolase (family 31)"/>
    <property type="match status" value="1"/>
</dbReference>
<dbReference type="GO" id="GO:0005975">
    <property type="term" value="P:carbohydrate metabolic process"/>
    <property type="evidence" value="ECO:0007669"/>
    <property type="project" value="InterPro"/>
</dbReference>
<dbReference type="SUPFAM" id="SSF74650">
    <property type="entry name" value="Galactose mutarotase-like"/>
    <property type="match status" value="1"/>
</dbReference>
<dbReference type="Pfam" id="PF13802">
    <property type="entry name" value="Gal_mutarotas_2"/>
    <property type="match status" value="1"/>
</dbReference>
<dbReference type="InterPro" id="IPR025887">
    <property type="entry name" value="Glyco_hydro_31_N_dom"/>
</dbReference>
<feature type="domain" description="Glycoside hydrolase family 31 N-terminal" evidence="3">
    <location>
        <begin position="417"/>
        <end position="550"/>
    </location>
</feature>
<dbReference type="Gene3D" id="2.60.40.1180">
    <property type="entry name" value="Golgi alpha-mannosidase II"/>
    <property type="match status" value="1"/>
</dbReference>
<sequence length="1120" mass="124884">MNQHRFGVNAAYLGAKAARTPDERPGPAGWSGALLLDEFYRANGNPGLVTPTKAQAAWDDTFLYVLFLNWESAENADQVRRDIDELVVSSGTLGHRDFAVFSVGRNGEAHGVLESGMTYIGGDEAFGGSQPNLPFRHVGNQADIQTIDPQSYTVVVDHQAGFWSAAYKIPWTLVGGFPKGDCFAFQVYRKKQATGEILCPTPLDLYINLPYWFEYDPSTFMEAYLGGDAGPVYGTELYAVLPSARRRWTRYTEISGVQPGELKQLWTELTALPETTEENVAAHVALAQRLQDVLYQEAVDFFWDEAGSRPVGHMEPWNERHVFNELLAAGEAGKAYARLNRFLRWLARYIQWYYTDGTLGDQSADWTPYEQLRQVTTENSKIVLDFGNAVPTLELIFAEAGFRLKSKPDGGLFSAVPDTFTVSEDGAVLRAAAGNRNVVITRGADWSVVLSVGDRQVFFMDKETLSCVHVCGKDGFRLQMPLLQEESVIGFGERFNGVDQRGHIVAMYQRDAYLSVIAGLANESYKNIPLVHFSSGYTLYINSTYRMRADIGVQVQDRFSITVQDPHVDLYFWGDTPVENMASYARLTGLPILPPRWAFEPWSGAGGGRWMNGPLHNVMEEQIGVLQKFKELDIPHGGFYAEGAGADGKHLAELHRVSNFAAQNGIHTFSWEYSVMPAERAKAFLQNSGDTEDLPISKTPQYTGNMQYISYIDFTHPRAMELLQAQWKDRFDAGICGTMVDFGDKIPDEAVFSDGRNGKEMHNGYALDYARGYRKLFESAYGDDHVLFQRAGAPGCQAYACQFGGDQPTTFPGMQQSLSGMISVSASGLPFWGVDACGYDGFSGGDAETYIRWTQWAAFCPLMRYHGTFPKEPWEYSEQVTELYKFYTWLRENLLPYAYSTAVQAHHRGIPMVRPLPMMFPEDAFVAQVTDAYMYGDHLLVAPICTDSNRKQVIFPAGRYVNFFDNTEVVDGDTAQTRAYPITEIPVYVAAGALFPVELNESLEFGRSMTTSRIRALVLTQPVFATAGSWNGSDTEENDYAFTVGSNGFSVQAKGCAGVRYLLVKGVSNVQDVILNGVRLRRVPAKQGLNLHEAYFVAQDGTIYIRIFAHSDLQMDVVTR</sequence>
<dbReference type="SUPFAM" id="SSF51445">
    <property type="entry name" value="(Trans)glycosidases"/>
    <property type="match status" value="1"/>
</dbReference>
<dbReference type="Pfam" id="PF21365">
    <property type="entry name" value="Glyco_hydro_31_3rd"/>
    <property type="match status" value="1"/>
</dbReference>
<keyword evidence="6" id="KW-1185">Reference proteome</keyword>
<protein>
    <submittedName>
        <fullName evidence="5">Glycosyl hydrolase family 31</fullName>
    </submittedName>
</protein>
<dbReference type="PANTHER" id="PTHR43863:SF2">
    <property type="entry name" value="MALTASE-GLUCOAMYLASE"/>
    <property type="match status" value="1"/>
</dbReference>
<dbReference type="Pfam" id="PF01055">
    <property type="entry name" value="Glyco_hydro_31_2nd"/>
    <property type="match status" value="1"/>
</dbReference>
<dbReference type="Gene3D" id="2.60.40.1190">
    <property type="match status" value="1"/>
</dbReference>
<dbReference type="PANTHER" id="PTHR43863">
    <property type="entry name" value="HYDROLASE, PUTATIVE (AFU_ORTHOLOGUE AFUA_1G03140)-RELATED"/>
    <property type="match status" value="1"/>
</dbReference>
<dbReference type="Gene3D" id="3.20.20.80">
    <property type="entry name" value="Glycosidases"/>
    <property type="match status" value="1"/>
</dbReference>
<dbReference type="CDD" id="cd14752">
    <property type="entry name" value="GH31_N"/>
    <property type="match status" value="1"/>
</dbReference>
<dbReference type="InterPro" id="IPR013780">
    <property type="entry name" value="Glyco_hydro_b"/>
</dbReference>
<evidence type="ECO:0000259" key="4">
    <source>
        <dbReference type="Pfam" id="PF21365"/>
    </source>
</evidence>
<dbReference type="InterPro" id="IPR017853">
    <property type="entry name" value="GH"/>
</dbReference>
<gene>
    <name evidence="5" type="ORF">LKD31_08600</name>
</gene>
<dbReference type="GO" id="GO:0030246">
    <property type="term" value="F:carbohydrate binding"/>
    <property type="evidence" value="ECO:0007669"/>
    <property type="project" value="InterPro"/>
</dbReference>
<dbReference type="InterPro" id="IPR011013">
    <property type="entry name" value="Gal_mutarotase_sf_dom"/>
</dbReference>
<evidence type="ECO:0000259" key="3">
    <source>
        <dbReference type="Pfam" id="PF13802"/>
    </source>
</evidence>
<accession>A0AAE3DHA6</accession>
<dbReference type="InterPro" id="IPR000322">
    <property type="entry name" value="Glyco_hydro_31_TIM"/>
</dbReference>
<evidence type="ECO:0000259" key="2">
    <source>
        <dbReference type="Pfam" id="PF01055"/>
    </source>
</evidence>
<feature type="domain" description="Glycoside hydrolase family 31 TIM barrel" evidence="2">
    <location>
        <begin position="593"/>
        <end position="900"/>
    </location>
</feature>
<dbReference type="SUPFAM" id="SSF49344">
    <property type="entry name" value="CBD9-like"/>
    <property type="match status" value="1"/>
</dbReference>
<dbReference type="EMBL" id="JAJEQC010000007">
    <property type="protein sequence ID" value="MCC2137075.1"/>
    <property type="molecule type" value="Genomic_DNA"/>
</dbReference>
<dbReference type="Proteomes" id="UP001199424">
    <property type="component" value="Unassembled WGS sequence"/>
</dbReference>